<evidence type="ECO:0000256" key="1">
    <source>
        <dbReference type="SAM" id="MobiDB-lite"/>
    </source>
</evidence>
<dbReference type="PANTHER" id="PTHR39466:SF1">
    <property type="entry name" value="RGS DOMAIN-CONTAINING PROTEIN"/>
    <property type="match status" value="1"/>
</dbReference>
<proteinExistence type="predicted"/>
<organism evidence="3 4">
    <name type="scientific">Piloderma croceum (strain F 1598)</name>
    <dbReference type="NCBI Taxonomy" id="765440"/>
    <lineage>
        <taxon>Eukaryota</taxon>
        <taxon>Fungi</taxon>
        <taxon>Dikarya</taxon>
        <taxon>Basidiomycota</taxon>
        <taxon>Agaricomycotina</taxon>
        <taxon>Agaricomycetes</taxon>
        <taxon>Agaricomycetidae</taxon>
        <taxon>Atheliales</taxon>
        <taxon>Atheliaceae</taxon>
        <taxon>Piloderma</taxon>
    </lineage>
</organism>
<feature type="transmembrane region" description="Helical" evidence="2">
    <location>
        <begin position="559"/>
        <end position="581"/>
    </location>
</feature>
<evidence type="ECO:0008006" key="5">
    <source>
        <dbReference type="Google" id="ProtNLM"/>
    </source>
</evidence>
<dbReference type="EMBL" id="KN832975">
    <property type="protein sequence ID" value="KIM89309.1"/>
    <property type="molecule type" value="Genomic_DNA"/>
</dbReference>
<dbReference type="InParanoid" id="A0A0C3GC52"/>
<reference evidence="4" key="2">
    <citation type="submission" date="2015-01" db="EMBL/GenBank/DDBJ databases">
        <title>Evolutionary Origins and Diversification of the Mycorrhizal Mutualists.</title>
        <authorList>
            <consortium name="DOE Joint Genome Institute"/>
            <consortium name="Mycorrhizal Genomics Consortium"/>
            <person name="Kohler A."/>
            <person name="Kuo A."/>
            <person name="Nagy L.G."/>
            <person name="Floudas D."/>
            <person name="Copeland A."/>
            <person name="Barry K.W."/>
            <person name="Cichocki N."/>
            <person name="Veneault-Fourrey C."/>
            <person name="LaButti K."/>
            <person name="Lindquist E.A."/>
            <person name="Lipzen A."/>
            <person name="Lundell T."/>
            <person name="Morin E."/>
            <person name="Murat C."/>
            <person name="Riley R."/>
            <person name="Ohm R."/>
            <person name="Sun H."/>
            <person name="Tunlid A."/>
            <person name="Henrissat B."/>
            <person name="Grigoriev I.V."/>
            <person name="Hibbett D.S."/>
            <person name="Martin F."/>
        </authorList>
    </citation>
    <scope>NUCLEOTIDE SEQUENCE [LARGE SCALE GENOMIC DNA]</scope>
    <source>
        <strain evidence="4">F 1598</strain>
    </source>
</reference>
<dbReference type="SUPFAM" id="SSF48097">
    <property type="entry name" value="Regulator of G-protein signaling, RGS"/>
    <property type="match status" value="1"/>
</dbReference>
<reference evidence="3 4" key="1">
    <citation type="submission" date="2014-04" db="EMBL/GenBank/DDBJ databases">
        <authorList>
            <consortium name="DOE Joint Genome Institute"/>
            <person name="Kuo A."/>
            <person name="Tarkka M."/>
            <person name="Buscot F."/>
            <person name="Kohler A."/>
            <person name="Nagy L.G."/>
            <person name="Floudas D."/>
            <person name="Copeland A."/>
            <person name="Barry K.W."/>
            <person name="Cichocki N."/>
            <person name="Veneault-Fourrey C."/>
            <person name="LaButti K."/>
            <person name="Lindquist E.A."/>
            <person name="Lipzen A."/>
            <person name="Lundell T."/>
            <person name="Morin E."/>
            <person name="Murat C."/>
            <person name="Sun H."/>
            <person name="Tunlid A."/>
            <person name="Henrissat B."/>
            <person name="Grigoriev I.V."/>
            <person name="Hibbett D.S."/>
            <person name="Martin F."/>
            <person name="Nordberg H.P."/>
            <person name="Cantor M.N."/>
            <person name="Hua S.X."/>
        </authorList>
    </citation>
    <scope>NUCLEOTIDE SEQUENCE [LARGE SCALE GENOMIC DNA]</scope>
    <source>
        <strain evidence="3 4">F 1598</strain>
    </source>
</reference>
<feature type="transmembrane region" description="Helical" evidence="2">
    <location>
        <begin position="208"/>
        <end position="227"/>
    </location>
</feature>
<feature type="compositionally biased region" description="Polar residues" evidence="1">
    <location>
        <begin position="511"/>
        <end position="522"/>
    </location>
</feature>
<dbReference type="PANTHER" id="PTHR39466">
    <property type="entry name" value="RGS DOMAIN-CONTAINING PROTEIN"/>
    <property type="match status" value="1"/>
</dbReference>
<dbReference type="InterPro" id="IPR036305">
    <property type="entry name" value="RGS_sf"/>
</dbReference>
<feature type="region of interest" description="Disordered" evidence="1">
    <location>
        <begin position="338"/>
        <end position="371"/>
    </location>
</feature>
<dbReference type="Proteomes" id="UP000054166">
    <property type="component" value="Unassembled WGS sequence"/>
</dbReference>
<dbReference type="AlphaFoldDB" id="A0A0C3GC52"/>
<feature type="region of interest" description="Disordered" evidence="1">
    <location>
        <begin position="503"/>
        <end position="525"/>
    </location>
</feature>
<keyword evidence="2" id="KW-1133">Transmembrane helix</keyword>
<feature type="compositionally biased region" description="Low complexity" evidence="1">
    <location>
        <begin position="346"/>
        <end position="371"/>
    </location>
</feature>
<sequence>MSSQRRSPVAQRQRIQHRAFGKFNVTTLVSLPYRLCNPPPAVGKVRSCTVTPVFKVRLEDVLSRKHLPPLGLKDFEEWLLYIEKCPENLYFILWLKEYTEKYNQWALQSKYQRQNAFPSAPHNVTSPSLALFYARAKQTFFTPNRSSPYELNVPSDILSPFHTSNLGSSHPDPTVFNQVATEVQKMLAESLDRMVTAAYTNMGSNRTLCGIVGGLFMMLIGCIPPLVVNFVNGRNRWLRLLAIPGMWLGLTFALTSLHGVCLVLYVFGDLRQLRQFELARPPISRPRTISNPQHRPLVSPLFNQAASGPITQPRILPVSQPACEHIHLDSISQAAVNHETTRVRTHSSSSTSSSLHTASSGSSSGYISSSSAAEQDNRAELIIEVSSVVYDDFDNEEPATGTHTSARCSVPEFTPTASFIHPYDPLCSDDFDGTRELSPEERQGIEPFDFDLLPKRGYTFPQRDRVTSVTANETMEASPVVDKDGGDVTAELRSANDILRREGSKRDLSINPDSANTPSPSSRRAVDPAVHFKAVSAVPVFSSVTPVWSPVVARAHWEIVVRSMAVAGLVCWVVIGCLLAVPAGR</sequence>
<keyword evidence="4" id="KW-1185">Reference proteome</keyword>
<evidence type="ECO:0000256" key="2">
    <source>
        <dbReference type="SAM" id="Phobius"/>
    </source>
</evidence>
<keyword evidence="2" id="KW-0472">Membrane</keyword>
<dbReference type="HOGENOM" id="CLU_008678_1_0_1"/>
<gene>
    <name evidence="3" type="ORF">PILCRDRAFT_813239</name>
</gene>
<protein>
    <recommendedName>
        <fullName evidence="5">RGS domain-containing protein</fullName>
    </recommendedName>
</protein>
<evidence type="ECO:0000313" key="4">
    <source>
        <dbReference type="Proteomes" id="UP000054166"/>
    </source>
</evidence>
<feature type="transmembrane region" description="Helical" evidence="2">
    <location>
        <begin position="247"/>
        <end position="267"/>
    </location>
</feature>
<accession>A0A0C3GC52</accession>
<dbReference type="Gene3D" id="1.10.167.10">
    <property type="entry name" value="Regulator of G-protein Signalling 4, domain 2"/>
    <property type="match status" value="1"/>
</dbReference>
<dbReference type="InterPro" id="IPR044926">
    <property type="entry name" value="RGS_subdomain_2"/>
</dbReference>
<dbReference type="OrthoDB" id="3232309at2759"/>
<keyword evidence="2" id="KW-0812">Transmembrane</keyword>
<dbReference type="STRING" id="765440.A0A0C3GC52"/>
<evidence type="ECO:0000313" key="3">
    <source>
        <dbReference type="EMBL" id="KIM89309.1"/>
    </source>
</evidence>
<name>A0A0C3GC52_PILCF</name>